<proteinExistence type="predicted"/>
<gene>
    <name evidence="1" type="primary">LMCD1</name>
</gene>
<organism evidence="1">
    <name type="scientific">Nothobranchius kadleci</name>
    <name type="common">African annual killifish</name>
    <dbReference type="NCBI Taxonomy" id="1051664"/>
    <lineage>
        <taxon>Eukaryota</taxon>
        <taxon>Metazoa</taxon>
        <taxon>Chordata</taxon>
        <taxon>Craniata</taxon>
        <taxon>Vertebrata</taxon>
        <taxon>Euteleostomi</taxon>
        <taxon>Actinopterygii</taxon>
        <taxon>Neopterygii</taxon>
        <taxon>Teleostei</taxon>
        <taxon>Neoteleostei</taxon>
        <taxon>Acanthomorphata</taxon>
        <taxon>Ovalentaria</taxon>
        <taxon>Atherinomorphae</taxon>
        <taxon>Cyprinodontiformes</taxon>
        <taxon>Nothobranchiidae</taxon>
        <taxon>Nothobranchius</taxon>
    </lineage>
</organism>
<feature type="non-terminal residue" evidence="1">
    <location>
        <position position="44"/>
    </location>
</feature>
<feature type="non-terminal residue" evidence="1">
    <location>
        <position position="1"/>
    </location>
</feature>
<name>A0A1A8C3Z4_NOTKA</name>
<sequence>LDVPAATSSSSVRILFRGKMDGRGIKNITAAGNVVRAWILPVST</sequence>
<reference evidence="1" key="2">
    <citation type="submission" date="2016-06" db="EMBL/GenBank/DDBJ databases">
        <title>The genome of a short-lived fish provides insights into sex chromosome evolution and the genetic control of aging.</title>
        <authorList>
            <person name="Reichwald K."/>
            <person name="Felder M."/>
            <person name="Petzold A."/>
            <person name="Koch P."/>
            <person name="Groth M."/>
            <person name="Platzer M."/>
        </authorList>
    </citation>
    <scope>NUCLEOTIDE SEQUENCE</scope>
    <source>
        <tissue evidence="1">Brain</tissue>
    </source>
</reference>
<dbReference type="AlphaFoldDB" id="A0A1A8C3Z4"/>
<reference evidence="1" key="1">
    <citation type="submission" date="2016-05" db="EMBL/GenBank/DDBJ databases">
        <authorList>
            <person name="Lavstsen T."/>
            <person name="Jespersen J.S."/>
        </authorList>
    </citation>
    <scope>NUCLEOTIDE SEQUENCE</scope>
    <source>
        <tissue evidence="1">Brain</tissue>
    </source>
</reference>
<protein>
    <submittedName>
        <fullName evidence="1">LIM and cysteine-rich domains 1</fullName>
    </submittedName>
</protein>
<accession>A0A1A8C3Z4</accession>
<dbReference type="EMBL" id="HADZ01009640">
    <property type="protein sequence ID" value="SBP73581.1"/>
    <property type="molecule type" value="Transcribed_RNA"/>
</dbReference>
<evidence type="ECO:0000313" key="1">
    <source>
        <dbReference type="EMBL" id="SBP73581.1"/>
    </source>
</evidence>